<keyword evidence="6" id="KW-1185">Reference proteome</keyword>
<keyword evidence="1" id="KW-0472">Membrane</keyword>
<protein>
    <submittedName>
        <fullName evidence="3">TRAP-type C4-dicarboxylate transport system permease large subunit</fullName>
    </submittedName>
</protein>
<keyword evidence="1" id="KW-0812">Transmembrane</keyword>
<dbReference type="RefSeq" id="WP_183821075.1">
    <property type="nucleotide sequence ID" value="NZ_JACIGW010000001.1"/>
</dbReference>
<evidence type="ECO:0000313" key="7">
    <source>
        <dbReference type="Proteomes" id="UP000576087"/>
    </source>
</evidence>
<dbReference type="EMBL" id="JACIGY010000001">
    <property type="protein sequence ID" value="MBB4410878.1"/>
    <property type="molecule type" value="Genomic_DNA"/>
</dbReference>
<dbReference type="EMBL" id="JACIHM010000001">
    <property type="protein sequence ID" value="MBB4445566.1"/>
    <property type="molecule type" value="Genomic_DNA"/>
</dbReference>
<evidence type="ECO:0000313" key="3">
    <source>
        <dbReference type="EMBL" id="MBB4410878.1"/>
    </source>
</evidence>
<organism evidence="3 6">
    <name type="scientific">Aliirhizobium cellulosilyticum</name>
    <dbReference type="NCBI Taxonomy" id="393664"/>
    <lineage>
        <taxon>Bacteria</taxon>
        <taxon>Pseudomonadati</taxon>
        <taxon>Pseudomonadota</taxon>
        <taxon>Alphaproteobacteria</taxon>
        <taxon>Hyphomicrobiales</taxon>
        <taxon>Rhizobiaceae</taxon>
        <taxon>Aliirhizobium</taxon>
    </lineage>
</organism>
<dbReference type="AlphaFoldDB" id="A0A7W6XAG3"/>
<dbReference type="Proteomes" id="UP000524535">
    <property type="component" value="Unassembled WGS sequence"/>
</dbReference>
<name>A0A7W6XAG3_9HYPH</name>
<dbReference type="EMBL" id="JACIGW010000001">
    <property type="protein sequence ID" value="MBB4346728.1"/>
    <property type="molecule type" value="Genomic_DNA"/>
</dbReference>
<dbReference type="Proteomes" id="UP000520770">
    <property type="component" value="Unassembled WGS sequence"/>
</dbReference>
<evidence type="ECO:0000313" key="5">
    <source>
        <dbReference type="Proteomes" id="UP000520770"/>
    </source>
</evidence>
<keyword evidence="1" id="KW-1133">Transmembrane helix</keyword>
<accession>A0A7W6XAG3</accession>
<feature type="transmembrane region" description="Helical" evidence="1">
    <location>
        <begin position="19"/>
        <end position="36"/>
    </location>
</feature>
<reference evidence="5 6" key="1">
    <citation type="submission" date="2020-08" db="EMBL/GenBank/DDBJ databases">
        <title>Genomic Encyclopedia of Type Strains, Phase IV (KMG-V): Genome sequencing to study the core and pangenomes of soil and plant-associated prokaryotes.</title>
        <authorList>
            <person name="Whitman W."/>
        </authorList>
    </citation>
    <scope>NUCLEOTIDE SEQUENCE [LARGE SCALE GENOMIC DNA]</scope>
    <source>
        <strain evidence="3 6">SEMIA 444</strain>
        <strain evidence="2 5">SEMIA 448</strain>
        <strain evidence="4 7">SEMIA 452</strain>
    </source>
</reference>
<gene>
    <name evidence="3" type="ORF">GGE31_001349</name>
    <name evidence="2" type="ORF">GGE33_000436</name>
    <name evidence="4" type="ORF">GGE35_001348</name>
</gene>
<proteinExistence type="predicted"/>
<evidence type="ECO:0000313" key="2">
    <source>
        <dbReference type="EMBL" id="MBB4346728.1"/>
    </source>
</evidence>
<sequence>MNVSNPVEGDKQPPKRKPIWPWLVMLVLTLAIIYTHHRISLIIDDLAQMARDFIQLLRWILAKLEG</sequence>
<evidence type="ECO:0000256" key="1">
    <source>
        <dbReference type="SAM" id="Phobius"/>
    </source>
</evidence>
<evidence type="ECO:0000313" key="4">
    <source>
        <dbReference type="EMBL" id="MBB4445566.1"/>
    </source>
</evidence>
<comment type="caution">
    <text evidence="3">The sequence shown here is derived from an EMBL/GenBank/DDBJ whole genome shotgun (WGS) entry which is preliminary data.</text>
</comment>
<dbReference type="Proteomes" id="UP000576087">
    <property type="component" value="Unassembled WGS sequence"/>
</dbReference>
<evidence type="ECO:0000313" key="6">
    <source>
        <dbReference type="Proteomes" id="UP000524535"/>
    </source>
</evidence>